<feature type="transmembrane region" description="Helical" evidence="5">
    <location>
        <begin position="93"/>
        <end position="116"/>
    </location>
</feature>
<evidence type="ECO:0000256" key="3">
    <source>
        <dbReference type="ARBA" id="ARBA00022989"/>
    </source>
</evidence>
<proteinExistence type="predicted"/>
<keyword evidence="4 5" id="KW-0472">Membrane</keyword>
<feature type="transmembrane region" description="Helical" evidence="5">
    <location>
        <begin position="337"/>
        <end position="362"/>
    </location>
</feature>
<evidence type="ECO:0000313" key="6">
    <source>
        <dbReference type="EMBL" id="KAH0810114.1"/>
    </source>
</evidence>
<comment type="caution">
    <text evidence="6">The sequence shown here is derived from an EMBL/GenBank/DDBJ whole genome shotgun (WGS) entry which is preliminary data.</text>
</comment>
<comment type="subcellular location">
    <subcellularLocation>
        <location evidence="1">Membrane</location>
        <topology evidence="1">Multi-pass membrane protein</topology>
    </subcellularLocation>
</comment>
<organism evidence="6 7">
    <name type="scientific">Tenebrio molitor</name>
    <name type="common">Yellow mealworm beetle</name>
    <dbReference type="NCBI Taxonomy" id="7067"/>
    <lineage>
        <taxon>Eukaryota</taxon>
        <taxon>Metazoa</taxon>
        <taxon>Ecdysozoa</taxon>
        <taxon>Arthropoda</taxon>
        <taxon>Hexapoda</taxon>
        <taxon>Insecta</taxon>
        <taxon>Pterygota</taxon>
        <taxon>Neoptera</taxon>
        <taxon>Endopterygota</taxon>
        <taxon>Coleoptera</taxon>
        <taxon>Polyphaga</taxon>
        <taxon>Cucujiformia</taxon>
        <taxon>Tenebrionidae</taxon>
        <taxon>Tenebrio</taxon>
    </lineage>
</organism>
<sequence>MNTAVFVSFLRHLLFLFIALKFVSGVIVVLMSEGCKNTFDENEIIPFNAEAPRHAIFLSIDFLVALLNALGFLIIVVSCIAFVGAIYLHTYPLINFSAGLTFLMLAPSEVTAASVLHNLSHSFKRMILKPMHFLFYTGSRINQTTLRSLKLKTAHEAPFRSGWSMAYQGNATNHYMIDYIQMNLKCCGLTGRQFWTTIVPRSCCSHHYAGDKCTLSVAYSRSCNYHFYKYNACMNLLFVQMMCFSILALMTAIDSLYLARIKAKYPKQDYRSESSSESGVFVSFLRHLLFLFIALKFVSGVIVVLMSEGCKNTFDDNEIIPFNAEAPRHAIFLSIDFLVALLNALGFLIIVVSCIAFVGAIYLHTYPLINFSAGMTFLMLAPSEVTAACVLHNLSHSFNKMIFTPMVVLFRTSSRINQTTLRSLKLKTAHEAPFRSGWSMAYQGNATNHYMIDYIQMNVRQ</sequence>
<dbReference type="InterPro" id="IPR018499">
    <property type="entry name" value="Tetraspanin/Peripherin"/>
</dbReference>
<dbReference type="EMBL" id="JABDTM020027708">
    <property type="protein sequence ID" value="KAH0810114.1"/>
    <property type="molecule type" value="Genomic_DNA"/>
</dbReference>
<dbReference type="Pfam" id="PF00335">
    <property type="entry name" value="Tetraspanin"/>
    <property type="match status" value="1"/>
</dbReference>
<reference evidence="6" key="2">
    <citation type="submission" date="2021-08" db="EMBL/GenBank/DDBJ databases">
        <authorList>
            <person name="Eriksson T."/>
        </authorList>
    </citation>
    <scope>NUCLEOTIDE SEQUENCE</scope>
    <source>
        <strain evidence="6">Stoneville</strain>
        <tissue evidence="6">Whole head</tissue>
    </source>
</reference>
<dbReference type="Gene3D" id="1.10.1450.10">
    <property type="entry name" value="Tetraspanin"/>
    <property type="match status" value="1"/>
</dbReference>
<dbReference type="AlphaFoldDB" id="A0A8J6L3A9"/>
<feature type="transmembrane region" description="Helical" evidence="5">
    <location>
        <begin position="12"/>
        <end position="31"/>
    </location>
</feature>
<evidence type="ECO:0000256" key="2">
    <source>
        <dbReference type="ARBA" id="ARBA00022692"/>
    </source>
</evidence>
<evidence type="ECO:0000256" key="1">
    <source>
        <dbReference type="ARBA" id="ARBA00004141"/>
    </source>
</evidence>
<feature type="transmembrane region" description="Helical" evidence="5">
    <location>
        <begin position="368"/>
        <end position="391"/>
    </location>
</feature>
<feature type="transmembrane region" description="Helical" evidence="5">
    <location>
        <begin position="62"/>
        <end position="87"/>
    </location>
</feature>
<gene>
    <name evidence="6" type="ORF">GEV33_012680</name>
</gene>
<feature type="transmembrane region" description="Helical" evidence="5">
    <location>
        <begin position="279"/>
        <end position="305"/>
    </location>
</feature>
<feature type="transmembrane region" description="Helical" evidence="5">
    <location>
        <begin position="236"/>
        <end position="259"/>
    </location>
</feature>
<dbReference type="CDD" id="cd03127">
    <property type="entry name" value="tetraspanin_LEL"/>
    <property type="match status" value="1"/>
</dbReference>
<evidence type="ECO:0000256" key="4">
    <source>
        <dbReference type="ARBA" id="ARBA00023136"/>
    </source>
</evidence>
<protein>
    <submittedName>
        <fullName evidence="6">Uncharacterized protein</fullName>
    </submittedName>
</protein>
<evidence type="ECO:0000313" key="7">
    <source>
        <dbReference type="Proteomes" id="UP000719412"/>
    </source>
</evidence>
<dbReference type="InterPro" id="IPR008952">
    <property type="entry name" value="Tetraspanin_EC2_sf"/>
</dbReference>
<accession>A0A8J6L3A9</accession>
<dbReference type="SUPFAM" id="SSF48652">
    <property type="entry name" value="Tetraspanin"/>
    <property type="match status" value="1"/>
</dbReference>
<dbReference type="GO" id="GO:0016020">
    <property type="term" value="C:membrane"/>
    <property type="evidence" value="ECO:0007669"/>
    <property type="project" value="UniProtKB-SubCell"/>
</dbReference>
<dbReference type="Proteomes" id="UP000719412">
    <property type="component" value="Unassembled WGS sequence"/>
</dbReference>
<reference evidence="6" key="1">
    <citation type="journal article" date="2020" name="J Insects Food Feed">
        <title>The yellow mealworm (Tenebrio molitor) genome: a resource for the emerging insects as food and feed industry.</title>
        <authorList>
            <person name="Eriksson T."/>
            <person name="Andere A."/>
            <person name="Kelstrup H."/>
            <person name="Emery V."/>
            <person name="Picard C."/>
        </authorList>
    </citation>
    <scope>NUCLEOTIDE SEQUENCE</scope>
    <source>
        <strain evidence="6">Stoneville</strain>
        <tissue evidence="6">Whole head</tissue>
    </source>
</reference>
<evidence type="ECO:0000256" key="5">
    <source>
        <dbReference type="SAM" id="Phobius"/>
    </source>
</evidence>
<keyword evidence="3 5" id="KW-1133">Transmembrane helix</keyword>
<keyword evidence="2 5" id="KW-0812">Transmembrane</keyword>
<name>A0A8J6L3A9_TENMO</name>
<keyword evidence="7" id="KW-1185">Reference proteome</keyword>